<protein>
    <submittedName>
        <fullName evidence="2">Uncharacterized protein</fullName>
    </submittedName>
</protein>
<evidence type="ECO:0000256" key="1">
    <source>
        <dbReference type="SAM" id="MobiDB-lite"/>
    </source>
</evidence>
<proteinExistence type="predicted"/>
<sequence length="122" mass="13273">MTMAVINQQEHDAVAHVVGNATIEQAYFLLKTDREAVRAAHWNRLPEQTRKYICHMAGIGADKGASALRTLDALQRGKINRTAQRLLRELETLMKCAQGGDMPVTGPTAPHAADGIAANTIQ</sequence>
<reference evidence="2" key="1">
    <citation type="journal article" date="2021" name="Proc. Natl. Acad. Sci. U.S.A.">
        <title>A Catalog of Tens of Thousands of Viruses from Human Metagenomes Reveals Hidden Associations with Chronic Diseases.</title>
        <authorList>
            <person name="Tisza M.J."/>
            <person name="Buck C.B."/>
        </authorList>
    </citation>
    <scope>NUCLEOTIDE SEQUENCE</scope>
    <source>
        <strain evidence="2">Ct6nR3</strain>
    </source>
</reference>
<name>A0A8D9PDZ8_9VIRU</name>
<evidence type="ECO:0000313" key="2">
    <source>
        <dbReference type="EMBL" id="DAD55517.1"/>
    </source>
</evidence>
<feature type="region of interest" description="Disordered" evidence="1">
    <location>
        <begin position="101"/>
        <end position="122"/>
    </location>
</feature>
<accession>A0A8D9PDZ8</accession>
<dbReference type="EMBL" id="BK032494">
    <property type="protein sequence ID" value="DAD55517.1"/>
    <property type="molecule type" value="Genomic_DNA"/>
</dbReference>
<organism evidence="2">
    <name type="scientific">Corticoviridae sp</name>
    <dbReference type="NCBI Taxonomy" id="2832474"/>
    <lineage>
        <taxon>Viruses</taxon>
        <taxon>Varidnaviria</taxon>
        <taxon>Abadenavirae</taxon>
        <taxon>Produgelaviricota</taxon>
        <taxon>Belvinaviricetes</taxon>
        <taxon>Vinavirales</taxon>
        <taxon>Corticoviridae</taxon>
    </lineage>
</organism>